<evidence type="ECO:0000313" key="2">
    <source>
        <dbReference type="EMBL" id="RWS28467.1"/>
    </source>
</evidence>
<dbReference type="STRING" id="299467.A0A443SLR5"/>
<organism evidence="2 3">
    <name type="scientific">Leptotrombidium deliense</name>
    <dbReference type="NCBI Taxonomy" id="299467"/>
    <lineage>
        <taxon>Eukaryota</taxon>
        <taxon>Metazoa</taxon>
        <taxon>Ecdysozoa</taxon>
        <taxon>Arthropoda</taxon>
        <taxon>Chelicerata</taxon>
        <taxon>Arachnida</taxon>
        <taxon>Acari</taxon>
        <taxon>Acariformes</taxon>
        <taxon>Trombidiformes</taxon>
        <taxon>Prostigmata</taxon>
        <taxon>Anystina</taxon>
        <taxon>Parasitengona</taxon>
        <taxon>Trombiculoidea</taxon>
        <taxon>Trombiculidae</taxon>
        <taxon>Leptotrombidium</taxon>
    </lineage>
</organism>
<protein>
    <submittedName>
        <fullName evidence="2">NGFI-A-binding protein 1-like protein</fullName>
    </submittedName>
</protein>
<evidence type="ECO:0000259" key="1">
    <source>
        <dbReference type="Pfam" id="PF04905"/>
    </source>
</evidence>
<dbReference type="AlphaFoldDB" id="A0A443SLR5"/>
<dbReference type="GO" id="GO:0045892">
    <property type="term" value="P:negative regulation of DNA-templated transcription"/>
    <property type="evidence" value="ECO:0007669"/>
    <property type="project" value="InterPro"/>
</dbReference>
<keyword evidence="3" id="KW-1185">Reference proteome</keyword>
<feature type="domain" description="NAB co-repressor" evidence="1">
    <location>
        <begin position="45"/>
        <end position="85"/>
    </location>
</feature>
<name>A0A443SLR5_9ACAR</name>
<sequence>KASKKCLFRKIGNAGAIGTTPGQPNNLITNEYGQPASPLSLTPVLVESQIQRLSEAAELLVKSLPPMDPKLANNKKRISKELECIAF</sequence>
<dbReference type="Proteomes" id="UP000288716">
    <property type="component" value="Unassembled WGS sequence"/>
</dbReference>
<evidence type="ECO:0000313" key="3">
    <source>
        <dbReference type="Proteomes" id="UP000288716"/>
    </source>
</evidence>
<dbReference type="GO" id="GO:0005634">
    <property type="term" value="C:nucleus"/>
    <property type="evidence" value="ECO:0007669"/>
    <property type="project" value="InterPro"/>
</dbReference>
<dbReference type="EMBL" id="NCKV01001356">
    <property type="protein sequence ID" value="RWS28467.1"/>
    <property type="molecule type" value="Genomic_DNA"/>
</dbReference>
<dbReference type="Gene3D" id="1.20.120.2010">
    <property type="entry name" value="NAB conserved domain 2"/>
    <property type="match status" value="1"/>
</dbReference>
<dbReference type="InterPro" id="IPR038398">
    <property type="entry name" value="NCD2_sf"/>
</dbReference>
<dbReference type="VEuPathDB" id="VectorBase:LDEU003573"/>
<comment type="caution">
    <text evidence="2">The sequence shown here is derived from an EMBL/GenBank/DDBJ whole genome shotgun (WGS) entry which is preliminary data.</text>
</comment>
<dbReference type="InterPro" id="IPR006989">
    <property type="entry name" value="NAB_co-repressor_dom"/>
</dbReference>
<dbReference type="Pfam" id="PF04905">
    <property type="entry name" value="NCD2"/>
    <property type="match status" value="1"/>
</dbReference>
<feature type="non-terminal residue" evidence="2">
    <location>
        <position position="87"/>
    </location>
</feature>
<reference evidence="2 3" key="1">
    <citation type="journal article" date="2018" name="Gigascience">
        <title>Genomes of trombidid mites reveal novel predicted allergens and laterally-transferred genes associated with secondary metabolism.</title>
        <authorList>
            <person name="Dong X."/>
            <person name="Chaisiri K."/>
            <person name="Xia D."/>
            <person name="Armstrong S.D."/>
            <person name="Fang Y."/>
            <person name="Donnelly M.J."/>
            <person name="Kadowaki T."/>
            <person name="McGarry J.W."/>
            <person name="Darby A.C."/>
            <person name="Makepeace B.L."/>
        </authorList>
    </citation>
    <scope>NUCLEOTIDE SEQUENCE [LARGE SCALE GENOMIC DNA]</scope>
    <source>
        <strain evidence="2">UoL-UT</strain>
    </source>
</reference>
<feature type="non-terminal residue" evidence="2">
    <location>
        <position position="1"/>
    </location>
</feature>
<gene>
    <name evidence="2" type="ORF">B4U80_00448</name>
</gene>
<dbReference type="OrthoDB" id="10028556at2759"/>
<accession>A0A443SLR5</accession>
<proteinExistence type="predicted"/>